<comment type="caution">
    <text evidence="2">The sequence shown here is derived from an EMBL/GenBank/DDBJ whole genome shotgun (WGS) entry which is preliminary data.</text>
</comment>
<dbReference type="InterPro" id="IPR002933">
    <property type="entry name" value="Peptidase_M20"/>
</dbReference>
<dbReference type="SUPFAM" id="SSF55031">
    <property type="entry name" value="Bacterial exopeptidase dimerisation domain"/>
    <property type="match status" value="1"/>
</dbReference>
<feature type="domain" description="Peptidase M20 dimerisation" evidence="1">
    <location>
        <begin position="196"/>
        <end position="287"/>
    </location>
</feature>
<dbReference type="EMBL" id="JAUBDI010000023">
    <property type="protein sequence ID" value="MDW0114843.1"/>
    <property type="molecule type" value="Genomic_DNA"/>
</dbReference>
<dbReference type="InterPro" id="IPR011650">
    <property type="entry name" value="Peptidase_M20_dimer"/>
</dbReference>
<dbReference type="InterPro" id="IPR036264">
    <property type="entry name" value="Bact_exopeptidase_dim_dom"/>
</dbReference>
<dbReference type="PANTHER" id="PTHR11014">
    <property type="entry name" value="PEPTIDASE M20 FAMILY MEMBER"/>
    <property type="match status" value="1"/>
</dbReference>
<dbReference type="PANTHER" id="PTHR11014:SF63">
    <property type="entry name" value="METALLOPEPTIDASE, PUTATIVE (AFU_ORTHOLOGUE AFUA_6G09600)-RELATED"/>
    <property type="match status" value="1"/>
</dbReference>
<evidence type="ECO:0000313" key="2">
    <source>
        <dbReference type="EMBL" id="MDW0114843.1"/>
    </source>
</evidence>
<dbReference type="Pfam" id="PF01546">
    <property type="entry name" value="Peptidase_M20"/>
    <property type="match status" value="1"/>
</dbReference>
<organism evidence="2 3">
    <name type="scientific">Sporosarcina saromensis</name>
    <dbReference type="NCBI Taxonomy" id="359365"/>
    <lineage>
        <taxon>Bacteria</taxon>
        <taxon>Bacillati</taxon>
        <taxon>Bacillota</taxon>
        <taxon>Bacilli</taxon>
        <taxon>Bacillales</taxon>
        <taxon>Caryophanaceae</taxon>
        <taxon>Sporosarcina</taxon>
    </lineage>
</organism>
<evidence type="ECO:0000259" key="1">
    <source>
        <dbReference type="Pfam" id="PF07687"/>
    </source>
</evidence>
<gene>
    <name evidence="2" type="ORF">QT711_16730</name>
</gene>
<dbReference type="Gene3D" id="3.40.630.10">
    <property type="entry name" value="Zn peptidases"/>
    <property type="match status" value="1"/>
</dbReference>
<proteinExistence type="predicted"/>
<accession>A0ABU4GD27</accession>
<name>A0ABU4GD27_9BACL</name>
<sequence>MRVEEHAGRCRIELQRQLIEWRRHFHRNPELSFQEIETARFVATTLSGFEGMTVKTGVGKTGVVATLSNGPGKTVAIRADMDALPITEKSNHDYVSKNQGVMHACGHDVHTAILLGVAKVLAEKAKVHAFTGTLKLLFQPAEEATDHEGLSGAPRMMQEGALDDVDNIIALHVCPWHEVGVIQVNAGYSMASVDVFHATIRGTGGHGGYPHVGTDPVWMLGSVLQAFYSLPTRRLSPLDTAVASIGEINAGSASNVIPADVSVTGTLRAYCPKVREQLIAEVEKAFKIVEPLGGAYTFSVVRGEPALSNDSTVTQVIKEVVAAHKQTYKIVEEPFGLGGEDFGYMTQVVPGAMFFLGCMLPDGIRRDLHTNQFDIDERCLEIGVDLLVDTAIALLHRSDN</sequence>
<dbReference type="NCBIfam" id="TIGR01891">
    <property type="entry name" value="amidohydrolases"/>
    <property type="match status" value="1"/>
</dbReference>
<dbReference type="RefSeq" id="WP_317946180.1">
    <property type="nucleotide sequence ID" value="NZ_JAUBDI010000023.1"/>
</dbReference>
<protein>
    <submittedName>
        <fullName evidence="2">M20 family metallopeptidase</fullName>
    </submittedName>
</protein>
<dbReference type="Proteomes" id="UP001282284">
    <property type="component" value="Unassembled WGS sequence"/>
</dbReference>
<dbReference type="Gene3D" id="3.30.70.360">
    <property type="match status" value="1"/>
</dbReference>
<dbReference type="Pfam" id="PF07687">
    <property type="entry name" value="M20_dimer"/>
    <property type="match status" value="1"/>
</dbReference>
<dbReference type="SUPFAM" id="SSF53187">
    <property type="entry name" value="Zn-dependent exopeptidases"/>
    <property type="match status" value="1"/>
</dbReference>
<evidence type="ECO:0000313" key="3">
    <source>
        <dbReference type="Proteomes" id="UP001282284"/>
    </source>
</evidence>
<dbReference type="InterPro" id="IPR017439">
    <property type="entry name" value="Amidohydrolase"/>
</dbReference>
<reference evidence="2 3" key="1">
    <citation type="submission" date="2023-06" db="EMBL/GenBank/DDBJ databases">
        <title>Sporosarcina sp. nov., isolated from Korean traditional fermented seafood 'Jeotgal'.</title>
        <authorList>
            <person name="Yang A.I."/>
            <person name="Shin N.-R."/>
        </authorList>
    </citation>
    <scope>NUCLEOTIDE SEQUENCE [LARGE SCALE GENOMIC DNA]</scope>
    <source>
        <strain evidence="2 3">KCTC13119</strain>
    </source>
</reference>
<dbReference type="PIRSF" id="PIRSF005962">
    <property type="entry name" value="Pept_M20D_amidohydro"/>
    <property type="match status" value="1"/>
</dbReference>
<keyword evidence="3" id="KW-1185">Reference proteome</keyword>